<name>A0ABN9SEV3_9DINO</name>
<dbReference type="Proteomes" id="UP001189429">
    <property type="component" value="Unassembled WGS sequence"/>
</dbReference>
<dbReference type="EMBL" id="CAUYUJ010010895">
    <property type="protein sequence ID" value="CAK0830485.1"/>
    <property type="molecule type" value="Genomic_DNA"/>
</dbReference>
<keyword evidence="2" id="KW-1185">Reference proteome</keyword>
<reference evidence="1" key="1">
    <citation type="submission" date="2023-10" db="EMBL/GenBank/DDBJ databases">
        <authorList>
            <person name="Chen Y."/>
            <person name="Shah S."/>
            <person name="Dougan E. K."/>
            <person name="Thang M."/>
            <person name="Chan C."/>
        </authorList>
    </citation>
    <scope>NUCLEOTIDE SEQUENCE [LARGE SCALE GENOMIC DNA]</scope>
</reference>
<protein>
    <submittedName>
        <fullName evidence="1">Uncharacterized protein</fullName>
    </submittedName>
</protein>
<evidence type="ECO:0000313" key="1">
    <source>
        <dbReference type="EMBL" id="CAK0830485.1"/>
    </source>
</evidence>
<evidence type="ECO:0000313" key="2">
    <source>
        <dbReference type="Proteomes" id="UP001189429"/>
    </source>
</evidence>
<feature type="non-terminal residue" evidence="1">
    <location>
        <position position="118"/>
    </location>
</feature>
<sequence>MDGDFLDGVVESTLRSVASQLKIELRKELGRAFSLEPAAALSVPMRDSQGFDEVARAEETGKASSAANTSASNFLEVNHRSVNAWQNKLTEEEQEAVKNIRNSAIAKDRGPNSCTMST</sequence>
<comment type="caution">
    <text evidence="1">The sequence shown here is derived from an EMBL/GenBank/DDBJ whole genome shotgun (WGS) entry which is preliminary data.</text>
</comment>
<proteinExistence type="predicted"/>
<organism evidence="1 2">
    <name type="scientific">Prorocentrum cordatum</name>
    <dbReference type="NCBI Taxonomy" id="2364126"/>
    <lineage>
        <taxon>Eukaryota</taxon>
        <taxon>Sar</taxon>
        <taxon>Alveolata</taxon>
        <taxon>Dinophyceae</taxon>
        <taxon>Prorocentrales</taxon>
        <taxon>Prorocentraceae</taxon>
        <taxon>Prorocentrum</taxon>
    </lineage>
</organism>
<accession>A0ABN9SEV3</accession>
<gene>
    <name evidence="1" type="ORF">PCOR1329_LOCUS29122</name>
</gene>